<dbReference type="InterPro" id="IPR014710">
    <property type="entry name" value="RmlC-like_jellyroll"/>
</dbReference>
<dbReference type="PROSITE" id="PS51063">
    <property type="entry name" value="HTH_CRP_2"/>
    <property type="match status" value="1"/>
</dbReference>
<dbReference type="AlphaFoldDB" id="A0A396RMC5"/>
<dbReference type="InterPro" id="IPR018490">
    <property type="entry name" value="cNMP-bd_dom_sf"/>
</dbReference>
<dbReference type="InterPro" id="IPR000595">
    <property type="entry name" value="cNMP-bd_dom"/>
</dbReference>
<reference evidence="6 7" key="1">
    <citation type="submission" date="2018-08" db="EMBL/GenBank/DDBJ databases">
        <title>The multiple taxonomic identification of Sphingomonas gilva.</title>
        <authorList>
            <person name="Zhu D."/>
            <person name="Zheng S."/>
        </authorList>
    </citation>
    <scope>NUCLEOTIDE SEQUENCE [LARGE SCALE GENOMIC DNA]</scope>
    <source>
        <strain evidence="6 7">ZDH117</strain>
    </source>
</reference>
<dbReference type="Gene3D" id="2.60.120.10">
    <property type="entry name" value="Jelly Rolls"/>
    <property type="match status" value="1"/>
</dbReference>
<dbReference type="InterPro" id="IPR036390">
    <property type="entry name" value="WH_DNA-bd_sf"/>
</dbReference>
<evidence type="ECO:0000256" key="3">
    <source>
        <dbReference type="ARBA" id="ARBA00023163"/>
    </source>
</evidence>
<keyword evidence="7" id="KW-1185">Reference proteome</keyword>
<organism evidence="6 7">
    <name type="scientific">Sphingomonas gilva</name>
    <dbReference type="NCBI Taxonomy" id="2305907"/>
    <lineage>
        <taxon>Bacteria</taxon>
        <taxon>Pseudomonadati</taxon>
        <taxon>Pseudomonadota</taxon>
        <taxon>Alphaproteobacteria</taxon>
        <taxon>Sphingomonadales</taxon>
        <taxon>Sphingomonadaceae</taxon>
        <taxon>Sphingomonas</taxon>
    </lineage>
</organism>
<proteinExistence type="predicted"/>
<dbReference type="GO" id="GO:0003677">
    <property type="term" value="F:DNA binding"/>
    <property type="evidence" value="ECO:0007669"/>
    <property type="project" value="UniProtKB-KW"/>
</dbReference>
<protein>
    <submittedName>
        <fullName evidence="6">Crp/Fnr family transcriptional regulator</fullName>
    </submittedName>
</protein>
<dbReference type="PROSITE" id="PS50042">
    <property type="entry name" value="CNMP_BINDING_3"/>
    <property type="match status" value="1"/>
</dbReference>
<dbReference type="Pfam" id="PF00027">
    <property type="entry name" value="cNMP_binding"/>
    <property type="match status" value="1"/>
</dbReference>
<dbReference type="InterPro" id="IPR012318">
    <property type="entry name" value="HTH_CRP"/>
</dbReference>
<dbReference type="Proteomes" id="UP000266693">
    <property type="component" value="Unassembled WGS sequence"/>
</dbReference>
<keyword evidence="1" id="KW-0805">Transcription regulation</keyword>
<dbReference type="SUPFAM" id="SSF46785">
    <property type="entry name" value="Winged helix' DNA-binding domain"/>
    <property type="match status" value="1"/>
</dbReference>
<accession>A0A396RMC5</accession>
<dbReference type="CDD" id="cd00038">
    <property type="entry name" value="CAP_ED"/>
    <property type="match status" value="1"/>
</dbReference>
<feature type="domain" description="Cyclic nucleotide-binding" evidence="4">
    <location>
        <begin position="14"/>
        <end position="82"/>
    </location>
</feature>
<gene>
    <name evidence="6" type="ORF">D1610_08755</name>
</gene>
<name>A0A396RMC5_9SPHN</name>
<evidence type="ECO:0000259" key="5">
    <source>
        <dbReference type="PROSITE" id="PS51063"/>
    </source>
</evidence>
<dbReference type="EMBL" id="QWLV01000003">
    <property type="protein sequence ID" value="RHW17540.1"/>
    <property type="molecule type" value="Genomic_DNA"/>
</dbReference>
<dbReference type="SUPFAM" id="SSF51206">
    <property type="entry name" value="cAMP-binding domain-like"/>
    <property type="match status" value="1"/>
</dbReference>
<feature type="domain" description="HTH crp-type" evidence="5">
    <location>
        <begin position="149"/>
        <end position="223"/>
    </location>
</feature>
<dbReference type="GO" id="GO:0006355">
    <property type="term" value="P:regulation of DNA-templated transcription"/>
    <property type="evidence" value="ECO:0007669"/>
    <property type="project" value="InterPro"/>
</dbReference>
<dbReference type="InterPro" id="IPR036388">
    <property type="entry name" value="WH-like_DNA-bd_sf"/>
</dbReference>
<evidence type="ECO:0000256" key="1">
    <source>
        <dbReference type="ARBA" id="ARBA00023015"/>
    </source>
</evidence>
<evidence type="ECO:0000313" key="7">
    <source>
        <dbReference type="Proteomes" id="UP000266693"/>
    </source>
</evidence>
<keyword evidence="3" id="KW-0804">Transcription</keyword>
<comment type="caution">
    <text evidence="6">The sequence shown here is derived from an EMBL/GenBank/DDBJ whole genome shotgun (WGS) entry which is preliminary data.</text>
</comment>
<evidence type="ECO:0000313" key="6">
    <source>
        <dbReference type="EMBL" id="RHW17540.1"/>
    </source>
</evidence>
<keyword evidence="2" id="KW-0238">DNA-binding</keyword>
<evidence type="ECO:0000259" key="4">
    <source>
        <dbReference type="PROSITE" id="PS50042"/>
    </source>
</evidence>
<dbReference type="Pfam" id="PF13545">
    <property type="entry name" value="HTH_Crp_2"/>
    <property type="match status" value="1"/>
</dbReference>
<sequence length="256" mass="28653">MPMDKDALIRRIRCFTSLSTEEEQVLRQLAGERQRNIGPREDIIREGDPPHLVYLVLNGWACRYKTLEDGRRQILAFLLPGDLCDINNNVLQEMDHSIGAITPVTVAQIGHERIADAVAAFPRLSRALWWHTLTSIAIQREWTVNIGQRSAFERIGHLLCELFARLEAVGLTRGTQCDFPLIQTEIAGATGLTPVHVNRTLQELRGEGLIVLGNRVLDIPDMPRLQAASLFVADYLHLNCEIRGGDDDAASFRSVA</sequence>
<dbReference type="SMART" id="SM00100">
    <property type="entry name" value="cNMP"/>
    <property type="match status" value="1"/>
</dbReference>
<dbReference type="Gene3D" id="1.10.10.10">
    <property type="entry name" value="Winged helix-like DNA-binding domain superfamily/Winged helix DNA-binding domain"/>
    <property type="match status" value="1"/>
</dbReference>
<dbReference type="OrthoDB" id="6155297at2"/>
<dbReference type="SMART" id="SM00419">
    <property type="entry name" value="HTH_CRP"/>
    <property type="match status" value="1"/>
</dbReference>
<evidence type="ECO:0000256" key="2">
    <source>
        <dbReference type="ARBA" id="ARBA00023125"/>
    </source>
</evidence>